<dbReference type="RefSeq" id="WP_088990742.1">
    <property type="nucleotide sequence ID" value="NZ_LT607409.1"/>
</dbReference>
<feature type="binding site" evidence="5">
    <location>
        <begin position="212"/>
        <end position="219"/>
    </location>
    <ligand>
        <name>ATP</name>
        <dbReference type="ChEBI" id="CHEBI:30616"/>
    </ligand>
</feature>
<dbReference type="GO" id="GO:0005524">
    <property type="term" value="F:ATP binding"/>
    <property type="evidence" value="ECO:0007669"/>
    <property type="project" value="UniProtKB-UniRule"/>
</dbReference>
<dbReference type="PROSITE" id="PS51198">
    <property type="entry name" value="UVRD_HELICASE_ATP_BIND"/>
    <property type="match status" value="1"/>
</dbReference>
<dbReference type="Gene3D" id="3.40.50.300">
    <property type="entry name" value="P-loop containing nucleotide triphosphate hydrolases"/>
    <property type="match status" value="3"/>
</dbReference>
<gene>
    <name evidence="7" type="ORF">GA0070612_5775</name>
</gene>
<evidence type="ECO:0000313" key="8">
    <source>
        <dbReference type="Proteomes" id="UP000198224"/>
    </source>
</evidence>
<accession>A0A1C4Z4M7</accession>
<dbReference type="PANTHER" id="PTHR11070:SF45">
    <property type="entry name" value="DNA 3'-5' HELICASE"/>
    <property type="match status" value="1"/>
</dbReference>
<dbReference type="GO" id="GO:0043138">
    <property type="term" value="F:3'-5' DNA helicase activity"/>
    <property type="evidence" value="ECO:0007669"/>
    <property type="project" value="TreeGrafter"/>
</dbReference>
<dbReference type="GO" id="GO:0005829">
    <property type="term" value="C:cytosol"/>
    <property type="evidence" value="ECO:0007669"/>
    <property type="project" value="TreeGrafter"/>
</dbReference>
<organism evidence="7 8">
    <name type="scientific">Micromonospora chokoriensis</name>
    <dbReference type="NCBI Taxonomy" id="356851"/>
    <lineage>
        <taxon>Bacteria</taxon>
        <taxon>Bacillati</taxon>
        <taxon>Actinomycetota</taxon>
        <taxon>Actinomycetes</taxon>
        <taxon>Micromonosporales</taxon>
        <taxon>Micromonosporaceae</taxon>
        <taxon>Micromonospora</taxon>
    </lineage>
</organism>
<feature type="domain" description="UvrD-like helicase ATP-binding" evidence="6">
    <location>
        <begin position="191"/>
        <end position="615"/>
    </location>
</feature>
<evidence type="ECO:0000256" key="1">
    <source>
        <dbReference type="ARBA" id="ARBA00022741"/>
    </source>
</evidence>
<dbReference type="GO" id="GO:0016787">
    <property type="term" value="F:hydrolase activity"/>
    <property type="evidence" value="ECO:0007669"/>
    <property type="project" value="UniProtKB-UniRule"/>
</dbReference>
<dbReference type="SUPFAM" id="SSF52540">
    <property type="entry name" value="P-loop containing nucleoside triphosphate hydrolases"/>
    <property type="match status" value="1"/>
</dbReference>
<dbReference type="Proteomes" id="UP000198224">
    <property type="component" value="Chromosome I"/>
</dbReference>
<dbReference type="InterPro" id="IPR027785">
    <property type="entry name" value="UvrD-like_helicase_C"/>
</dbReference>
<proteinExistence type="predicted"/>
<reference evidence="8" key="1">
    <citation type="submission" date="2016-06" db="EMBL/GenBank/DDBJ databases">
        <authorList>
            <person name="Varghese N."/>
            <person name="Submissions Spin"/>
        </authorList>
    </citation>
    <scope>NUCLEOTIDE SEQUENCE [LARGE SCALE GENOMIC DNA]</scope>
    <source>
        <strain evidence="8">DSM 45160</strain>
    </source>
</reference>
<evidence type="ECO:0000256" key="5">
    <source>
        <dbReference type="PROSITE-ProRule" id="PRU00560"/>
    </source>
</evidence>
<dbReference type="InterPro" id="IPR027417">
    <property type="entry name" value="P-loop_NTPase"/>
</dbReference>
<evidence type="ECO:0000313" key="7">
    <source>
        <dbReference type="EMBL" id="SCF27854.1"/>
    </source>
</evidence>
<keyword evidence="1 5" id="KW-0547">Nucleotide-binding</keyword>
<keyword evidence="3 5" id="KW-0347">Helicase</keyword>
<dbReference type="GO" id="GO:0000725">
    <property type="term" value="P:recombinational repair"/>
    <property type="evidence" value="ECO:0007669"/>
    <property type="project" value="TreeGrafter"/>
</dbReference>
<dbReference type="Pfam" id="PF13538">
    <property type="entry name" value="UvrD_C_2"/>
    <property type="match status" value="1"/>
</dbReference>
<protein>
    <submittedName>
        <fullName evidence="7">DNA helicase IV</fullName>
    </submittedName>
</protein>
<dbReference type="EMBL" id="LT607409">
    <property type="protein sequence ID" value="SCF27854.1"/>
    <property type="molecule type" value="Genomic_DNA"/>
</dbReference>
<name>A0A1C4Z4M7_9ACTN</name>
<evidence type="ECO:0000259" key="6">
    <source>
        <dbReference type="PROSITE" id="PS51198"/>
    </source>
</evidence>
<dbReference type="PANTHER" id="PTHR11070">
    <property type="entry name" value="UVRD / RECB / PCRA DNA HELICASE FAMILY MEMBER"/>
    <property type="match status" value="1"/>
</dbReference>
<keyword evidence="4 5" id="KW-0067">ATP-binding</keyword>
<evidence type="ECO:0000256" key="4">
    <source>
        <dbReference type="ARBA" id="ARBA00022840"/>
    </source>
</evidence>
<evidence type="ECO:0000256" key="3">
    <source>
        <dbReference type="ARBA" id="ARBA00022806"/>
    </source>
</evidence>
<dbReference type="GO" id="GO:0003677">
    <property type="term" value="F:DNA binding"/>
    <property type="evidence" value="ECO:0007669"/>
    <property type="project" value="InterPro"/>
</dbReference>
<evidence type="ECO:0000256" key="2">
    <source>
        <dbReference type="ARBA" id="ARBA00022801"/>
    </source>
</evidence>
<dbReference type="AlphaFoldDB" id="A0A1C4Z4M7"/>
<dbReference type="eggNOG" id="COG3973">
    <property type="taxonomic scope" value="Bacteria"/>
</dbReference>
<dbReference type="InterPro" id="IPR000212">
    <property type="entry name" value="DNA_helicase_UvrD/REP"/>
</dbReference>
<sequence>MSRHSGGSGELPLDDEIGREQEYVSMLYDRLDGLREQAADRLTAELRNTGGTLQDRSQRDSSVAMYADQVEQFSAVENGLCFGRLDGDDDSRHYIGRIGIFDTSGDYDPLLMDWRAPAARPFYLATAANPQGVRRRRHLRTRQRKVTGLNDEVLDIDTASPGGHEELTGEASLLAALNAGRTGRMRDIVETIQVEQDEIIRAELPGVMVVQGGPGTGKTAVALHRAAYLLYTHRRELSSRGVLLLGPNATFLRYISQVLPTLAETGVLLRTQGDLFPGVSAQRVEPAETAALKGRAVLAEVLALAVRDRQWVPDEPLEIEVERETLTLDPETVRTARDRVRRTDRPHNLARALFDVEIVHALAEQVAERIGADPLGGDNLLDEADRAEIRRELREEPEIQAALDRLWPVLTPQRLLADLYADPDRIAAAAPMLTDDERALLRREPGGWTPADVPLLDEAAELLGEDERAAAARRDRIRMMEREYAEGVLEIARGSRSIDVEDEAEGGEILGVTDLIDADRLLERQEEADRLTTAQRAAADRTWAFGHVIVDEAQELSPMAWRLLMRRCPSRSMTIVGDVAQTGALSGTPSWADALAPYVAQRWRLTELTVSYRTPAEIMAVAADVLAEIDPALRPPRSVRESGVPPWDRTVPDEQLAAELVAEATREAAGLTDGRLGVLVPAGRVGELGSAVTAALPEAAVGEHPELESRVVVLTVAQAKGLEFDSVLVVDPDRMVAESPRGRSDLYVALTRATQRLGILRPAAEPPART</sequence>
<keyword evidence="2 5" id="KW-0378">Hydrolase</keyword>
<dbReference type="InterPro" id="IPR014016">
    <property type="entry name" value="UvrD-like_ATP-bd"/>
</dbReference>
<keyword evidence="8" id="KW-1185">Reference proteome</keyword>